<proteinExistence type="predicted"/>
<reference evidence="3" key="1">
    <citation type="submission" date="2019-12" db="UniProtKB">
        <authorList>
            <consortium name="WormBaseParasite"/>
        </authorList>
    </citation>
    <scope>IDENTIFICATION</scope>
</reference>
<evidence type="ECO:0000256" key="1">
    <source>
        <dbReference type="SAM" id="MobiDB-lite"/>
    </source>
</evidence>
<dbReference type="AlphaFoldDB" id="A0A5S6R4R6"/>
<dbReference type="Proteomes" id="UP000046395">
    <property type="component" value="Unassembled WGS sequence"/>
</dbReference>
<keyword evidence="2" id="KW-1185">Reference proteome</keyword>
<accession>A0A5S6R4R6</accession>
<protein>
    <submittedName>
        <fullName evidence="3">Uncharacterized protein</fullName>
    </submittedName>
</protein>
<sequence length="191" mass="21133">MGSKEFGAFELRARRPKKRSRHVRPKARFDDGDVKMGNDCPKSFQSAARAVHRAIPGYDSELRRCCVPVDVRKMREGMRAHFVAPRSLASAFEEDNSPRPAPGADQSEIAISQVVGIFDFFHLQVRQWSNRAPLSASVPFGRGSAAAKGIGRIIAANRQPSAPSKRSTVTRSARAIVVIEKWRTVCSAMEK</sequence>
<name>A0A5S6R4R6_TRIMR</name>
<feature type="region of interest" description="Disordered" evidence="1">
    <location>
        <begin position="1"/>
        <end position="35"/>
    </location>
</feature>
<evidence type="ECO:0000313" key="3">
    <source>
        <dbReference type="WBParaSite" id="TMUE_3000014505.1"/>
    </source>
</evidence>
<feature type="compositionally biased region" description="Basic residues" evidence="1">
    <location>
        <begin position="14"/>
        <end position="26"/>
    </location>
</feature>
<dbReference type="WBParaSite" id="TMUE_3000014505.1">
    <property type="protein sequence ID" value="TMUE_3000014505.1"/>
    <property type="gene ID" value="WBGene00302224"/>
</dbReference>
<organism evidence="2 3">
    <name type="scientific">Trichuris muris</name>
    <name type="common">Mouse whipworm</name>
    <dbReference type="NCBI Taxonomy" id="70415"/>
    <lineage>
        <taxon>Eukaryota</taxon>
        <taxon>Metazoa</taxon>
        <taxon>Ecdysozoa</taxon>
        <taxon>Nematoda</taxon>
        <taxon>Enoplea</taxon>
        <taxon>Dorylaimia</taxon>
        <taxon>Trichinellida</taxon>
        <taxon>Trichuridae</taxon>
        <taxon>Trichuris</taxon>
    </lineage>
</organism>
<evidence type="ECO:0000313" key="2">
    <source>
        <dbReference type="Proteomes" id="UP000046395"/>
    </source>
</evidence>